<accession>A0AAD1D3Z5</accession>
<gene>
    <name evidence="2" type="ORF">SmB9_05920</name>
</gene>
<evidence type="ECO:0000256" key="1">
    <source>
        <dbReference type="SAM" id="MobiDB-lite"/>
    </source>
</evidence>
<evidence type="ECO:0000313" key="2">
    <source>
        <dbReference type="EMBL" id="BBE32934.1"/>
    </source>
</evidence>
<evidence type="ECO:0008006" key="4">
    <source>
        <dbReference type="Google" id="ProtNLM"/>
    </source>
</evidence>
<proteinExistence type="predicted"/>
<name>A0AAD1D3Z5_SPHMI</name>
<dbReference type="InterPro" id="IPR021395">
    <property type="entry name" value="DUF3035"/>
</dbReference>
<reference evidence="2 3" key="1">
    <citation type="submission" date="2018-06" db="EMBL/GenBank/DDBJ databases">
        <title>Complete Genome Sequence of the Microcystin-Degrading Bacterium Sphingosinicella microcystinivorans Strain B-9.</title>
        <authorList>
            <person name="Jin H."/>
            <person name="Nishizawa T."/>
            <person name="Guo Y."/>
            <person name="Nishizawa A."/>
            <person name="Park H."/>
            <person name="Kato H."/>
            <person name="Tsuji K."/>
            <person name="Harada K."/>
        </authorList>
    </citation>
    <scope>NUCLEOTIDE SEQUENCE [LARGE SCALE GENOMIC DNA]</scope>
    <source>
        <strain evidence="2 3">B9</strain>
    </source>
</reference>
<dbReference type="EMBL" id="AP018711">
    <property type="protein sequence ID" value="BBE32934.1"/>
    <property type="molecule type" value="Genomic_DNA"/>
</dbReference>
<protein>
    <recommendedName>
        <fullName evidence="4">Beta-barrel assembly complex subunit BamF</fullName>
    </recommendedName>
</protein>
<dbReference type="KEGG" id="smic:SmB9_05920"/>
<sequence>MELKSMSSLTRAALVAITALGLSACGSSGIFGRDAPDEFAIGRSAPLVVPPDYNLAPPRPGAPRPMETGAQTQAMEALFGPGVRPAPKSAGEQKLLDDAGAAKSDPSARSTAGDPNTEVVNKGALLKTIIDAQPGNTDPATATASIGG</sequence>
<dbReference type="AlphaFoldDB" id="A0AAD1D3Z5"/>
<organism evidence="2 3">
    <name type="scientific">Sphingosinicella microcystinivorans</name>
    <dbReference type="NCBI Taxonomy" id="335406"/>
    <lineage>
        <taxon>Bacteria</taxon>
        <taxon>Pseudomonadati</taxon>
        <taxon>Pseudomonadota</taxon>
        <taxon>Alphaproteobacteria</taxon>
        <taxon>Sphingomonadales</taxon>
        <taxon>Sphingosinicellaceae</taxon>
        <taxon>Sphingosinicella</taxon>
    </lineage>
</organism>
<dbReference type="Proteomes" id="UP000275727">
    <property type="component" value="Chromosome"/>
</dbReference>
<evidence type="ECO:0000313" key="3">
    <source>
        <dbReference type="Proteomes" id="UP000275727"/>
    </source>
</evidence>
<feature type="region of interest" description="Disordered" evidence="1">
    <location>
        <begin position="79"/>
        <end position="119"/>
    </location>
</feature>
<dbReference type="Pfam" id="PF11233">
    <property type="entry name" value="DUF3035"/>
    <property type="match status" value="1"/>
</dbReference>
<dbReference type="PROSITE" id="PS51257">
    <property type="entry name" value="PROKAR_LIPOPROTEIN"/>
    <property type="match status" value="1"/>
</dbReference>